<evidence type="ECO:0000313" key="1">
    <source>
        <dbReference type="EMBL" id="GAA3909882.1"/>
    </source>
</evidence>
<gene>
    <name evidence="1" type="ORF">GCM10022277_00730</name>
</gene>
<sequence length="112" mass="12914">MKKLSERLKAVDQTAQDQMVAIYKSNFVGLRMNETEKEPNSIKSDRLRVALEAYSYFYIENEFTPTKKEISEWVKGVSESQGIVSRTQDQQDEKDGFSQKVCDEIAKIVLIN</sequence>
<comment type="caution">
    <text evidence="1">The sequence shown here is derived from an EMBL/GenBank/DDBJ whole genome shotgun (WGS) entry which is preliminary data.</text>
</comment>
<keyword evidence="2" id="KW-1185">Reference proteome</keyword>
<reference evidence="2" key="1">
    <citation type="journal article" date="2019" name="Int. J. Syst. Evol. Microbiol.">
        <title>The Global Catalogue of Microorganisms (GCM) 10K type strain sequencing project: providing services to taxonomists for standard genome sequencing and annotation.</title>
        <authorList>
            <consortium name="The Broad Institute Genomics Platform"/>
            <consortium name="The Broad Institute Genome Sequencing Center for Infectious Disease"/>
            <person name="Wu L."/>
            <person name="Ma J."/>
        </authorList>
    </citation>
    <scope>NUCLEOTIDE SEQUENCE [LARGE SCALE GENOMIC DNA]</scope>
    <source>
        <strain evidence="2">JCM 17551</strain>
    </source>
</reference>
<organism evidence="1 2">
    <name type="scientific">Litoribacillus peritrichatus</name>
    <dbReference type="NCBI Taxonomy" id="718191"/>
    <lineage>
        <taxon>Bacteria</taxon>
        <taxon>Pseudomonadati</taxon>
        <taxon>Pseudomonadota</taxon>
        <taxon>Gammaproteobacteria</taxon>
        <taxon>Oceanospirillales</taxon>
        <taxon>Oceanospirillaceae</taxon>
        <taxon>Litoribacillus</taxon>
    </lineage>
</organism>
<dbReference type="Proteomes" id="UP001501565">
    <property type="component" value="Unassembled WGS sequence"/>
</dbReference>
<name>A0ABP7LYD3_9GAMM</name>
<dbReference type="RefSeq" id="WP_344794288.1">
    <property type="nucleotide sequence ID" value="NZ_BAABBN010000002.1"/>
</dbReference>
<protein>
    <submittedName>
        <fullName evidence="1">Uncharacterized protein</fullName>
    </submittedName>
</protein>
<evidence type="ECO:0000313" key="2">
    <source>
        <dbReference type="Proteomes" id="UP001501565"/>
    </source>
</evidence>
<accession>A0ABP7LYD3</accession>
<proteinExistence type="predicted"/>
<dbReference type="EMBL" id="BAABBN010000002">
    <property type="protein sequence ID" value="GAA3909882.1"/>
    <property type="molecule type" value="Genomic_DNA"/>
</dbReference>